<evidence type="ECO:0000313" key="4">
    <source>
        <dbReference type="Proteomes" id="UP000527324"/>
    </source>
</evidence>
<feature type="domain" description="HTH marR-type" evidence="2">
    <location>
        <begin position="17"/>
        <end position="148"/>
    </location>
</feature>
<dbReference type="GO" id="GO:0003700">
    <property type="term" value="F:DNA-binding transcription factor activity"/>
    <property type="evidence" value="ECO:0007669"/>
    <property type="project" value="InterPro"/>
</dbReference>
<dbReference type="SMART" id="SM00347">
    <property type="entry name" value="HTH_MARR"/>
    <property type="match status" value="1"/>
</dbReference>
<keyword evidence="4" id="KW-1185">Reference proteome</keyword>
<dbReference type="PROSITE" id="PS50995">
    <property type="entry name" value="HTH_MARR_2"/>
    <property type="match status" value="1"/>
</dbReference>
<dbReference type="PANTHER" id="PTHR33164:SF5">
    <property type="entry name" value="ORGANIC HYDROPEROXIDE RESISTANCE TRANSCRIPTIONAL REGULATOR"/>
    <property type="match status" value="1"/>
</dbReference>
<dbReference type="EMBL" id="JACHOQ010000001">
    <property type="protein sequence ID" value="MBB5739112.1"/>
    <property type="molecule type" value="Genomic_DNA"/>
</dbReference>
<dbReference type="InterPro" id="IPR000835">
    <property type="entry name" value="HTH_MarR-typ"/>
</dbReference>
<dbReference type="Proteomes" id="UP000527324">
    <property type="component" value="Unassembled WGS sequence"/>
</dbReference>
<protein>
    <submittedName>
        <fullName evidence="3">DNA-binding MarR family transcriptional regulator</fullName>
    </submittedName>
</protein>
<evidence type="ECO:0000313" key="3">
    <source>
        <dbReference type="EMBL" id="MBB5739112.1"/>
    </source>
</evidence>
<sequence length="159" mass="17664">MAKAQIGSDGFRDLEIDAQLCLALQTGASLVTRIYRRLLDPLGLTHPQYLILLALWESGRPLTMGEIGRRTHMETGALTPQVKRMEASGLLTRRRDAEDERRVWVEPTEAGWSLREKVLGVRCQVVERLPLSGAQIAELRTILQTMNADMEAAEAANAA</sequence>
<comment type="caution">
    <text evidence="3">The sequence shown here is derived from an EMBL/GenBank/DDBJ whole genome shotgun (WGS) entry which is preliminary data.</text>
</comment>
<dbReference type="RefSeq" id="WP_183215208.1">
    <property type="nucleotide sequence ID" value="NZ_CAJFZW010000037.1"/>
</dbReference>
<dbReference type="InterPro" id="IPR039422">
    <property type="entry name" value="MarR/SlyA-like"/>
</dbReference>
<evidence type="ECO:0000259" key="2">
    <source>
        <dbReference type="PROSITE" id="PS50995"/>
    </source>
</evidence>
<dbReference type="GO" id="GO:0005737">
    <property type="term" value="C:cytoplasm"/>
    <property type="evidence" value="ECO:0007669"/>
    <property type="project" value="UniProtKB-SubCell"/>
</dbReference>
<dbReference type="PANTHER" id="PTHR33164">
    <property type="entry name" value="TRANSCRIPTIONAL REGULATOR, MARR FAMILY"/>
    <property type="match status" value="1"/>
</dbReference>
<dbReference type="Gene3D" id="1.10.10.10">
    <property type="entry name" value="Winged helix-like DNA-binding domain superfamily/Winged helix DNA-binding domain"/>
    <property type="match status" value="1"/>
</dbReference>
<dbReference type="InterPro" id="IPR036388">
    <property type="entry name" value="WH-like_DNA-bd_sf"/>
</dbReference>
<comment type="subcellular location">
    <subcellularLocation>
        <location evidence="1">Cytoplasm</location>
    </subcellularLocation>
</comment>
<gene>
    <name evidence="3" type="ORF">GGQ93_000803</name>
</gene>
<proteinExistence type="predicted"/>
<reference evidence="3 4" key="1">
    <citation type="submission" date="2020-08" db="EMBL/GenBank/DDBJ databases">
        <title>Genomic Encyclopedia of Type Strains, Phase IV (KMG-IV): sequencing the most valuable type-strain genomes for metagenomic binning, comparative biology and taxonomic classification.</title>
        <authorList>
            <person name="Goeker M."/>
        </authorList>
    </citation>
    <scope>NUCLEOTIDE SEQUENCE [LARGE SCALE GENOMIC DNA]</scope>
    <source>
        <strain evidence="3 4">DSM 4731</strain>
    </source>
</reference>
<dbReference type="InterPro" id="IPR036390">
    <property type="entry name" value="WH_DNA-bd_sf"/>
</dbReference>
<name>A0A7W9C5N8_9CAUL</name>
<dbReference type="GO" id="GO:0006950">
    <property type="term" value="P:response to stress"/>
    <property type="evidence" value="ECO:0007669"/>
    <property type="project" value="TreeGrafter"/>
</dbReference>
<organism evidence="3 4">
    <name type="scientific">Brevundimonas aurantiaca</name>
    <dbReference type="NCBI Taxonomy" id="74316"/>
    <lineage>
        <taxon>Bacteria</taxon>
        <taxon>Pseudomonadati</taxon>
        <taxon>Pseudomonadota</taxon>
        <taxon>Alphaproteobacteria</taxon>
        <taxon>Caulobacterales</taxon>
        <taxon>Caulobacteraceae</taxon>
        <taxon>Brevundimonas</taxon>
    </lineage>
</organism>
<dbReference type="Pfam" id="PF12802">
    <property type="entry name" value="MarR_2"/>
    <property type="match status" value="1"/>
</dbReference>
<accession>A0A7W9C5N8</accession>
<dbReference type="GO" id="GO:0003677">
    <property type="term" value="F:DNA binding"/>
    <property type="evidence" value="ECO:0007669"/>
    <property type="project" value="UniProtKB-KW"/>
</dbReference>
<keyword evidence="3" id="KW-0238">DNA-binding</keyword>
<dbReference type="SUPFAM" id="SSF46785">
    <property type="entry name" value="Winged helix' DNA-binding domain"/>
    <property type="match status" value="1"/>
</dbReference>
<evidence type="ECO:0000256" key="1">
    <source>
        <dbReference type="ARBA" id="ARBA00004496"/>
    </source>
</evidence>
<dbReference type="AlphaFoldDB" id="A0A7W9C5N8"/>